<keyword evidence="3" id="KW-0812">Transmembrane</keyword>
<proteinExistence type="inferred from homology"/>
<dbReference type="GO" id="GO:0071422">
    <property type="term" value="P:succinate transmembrane transport"/>
    <property type="evidence" value="ECO:0007669"/>
    <property type="project" value="TreeGrafter"/>
</dbReference>
<dbReference type="InterPro" id="IPR047622">
    <property type="entry name" value="GPR1_FUN34_YAAH"/>
</dbReference>
<keyword evidence="4" id="KW-1133">Transmembrane helix</keyword>
<sequence>MAYSETSPPVTYRRANPAPLGLMGFGLTTVLLNLHNADLVPMGSAILAMGLTFGGVAQILAGMLEYGNGNTFGMTAFTAYGAFWLSFVALIGLPHTGIVDASSPNLVGSYLLAWGLFTFIMFIATLRATRAHQVIFLSLTILFGLLATGDMLAMPVVTQFAGYEGLFCGSSAIYLAAAEILEEAYGYAVLPIGKPAPTSVSFRTAAA</sequence>
<reference evidence="6 7" key="1">
    <citation type="submission" date="2016-05" db="EMBL/GenBank/DDBJ databases">
        <title>Genome sequencing of Acetobacter pasteurianus strain SRCM100623.</title>
        <authorList>
            <person name="Song Y.R."/>
        </authorList>
    </citation>
    <scope>NUCLEOTIDE SEQUENCE [LARGE SCALE GENOMIC DNA]</scope>
    <source>
        <strain evidence="6 7">SRCM100623</strain>
    </source>
</reference>
<evidence type="ECO:0000256" key="4">
    <source>
        <dbReference type="ARBA" id="ARBA00022989"/>
    </source>
</evidence>
<accession>A0A1A0C772</accession>
<dbReference type="PANTHER" id="PTHR30178:SF3">
    <property type="entry name" value="SUCCINATE-ACETATE_PROTON SYMPORTER SATP"/>
    <property type="match status" value="1"/>
</dbReference>
<evidence type="ECO:0000256" key="3">
    <source>
        <dbReference type="ARBA" id="ARBA00022692"/>
    </source>
</evidence>
<dbReference type="InterPro" id="IPR047623">
    <property type="entry name" value="SatP"/>
</dbReference>
<comment type="caution">
    <text evidence="6">The sequence shown here is derived from an EMBL/GenBank/DDBJ whole genome shotgun (WGS) entry which is preliminary data.</text>
</comment>
<organism evidence="6 7">
    <name type="scientific">Acetobacter pasteurianus</name>
    <name type="common">Acetobacter turbidans</name>
    <dbReference type="NCBI Taxonomy" id="438"/>
    <lineage>
        <taxon>Bacteria</taxon>
        <taxon>Pseudomonadati</taxon>
        <taxon>Pseudomonadota</taxon>
        <taxon>Alphaproteobacteria</taxon>
        <taxon>Acetobacterales</taxon>
        <taxon>Acetobacteraceae</taxon>
        <taxon>Acetobacter</taxon>
    </lineage>
</organism>
<dbReference type="PANTHER" id="PTHR30178">
    <property type="entry name" value="INNER MEMBRANE PROTEIN YAAH"/>
    <property type="match status" value="1"/>
</dbReference>
<dbReference type="Proteomes" id="UP000093796">
    <property type="component" value="Unassembled WGS sequence"/>
</dbReference>
<dbReference type="InterPro" id="IPR000791">
    <property type="entry name" value="Gpr1/Fun34/SatP-like"/>
</dbReference>
<dbReference type="PATRIC" id="fig|438.15.peg.3295"/>
<dbReference type="EMBL" id="LYUD01000174">
    <property type="protein sequence ID" value="OAZ58466.1"/>
    <property type="molecule type" value="Genomic_DNA"/>
</dbReference>
<dbReference type="GO" id="GO:0015360">
    <property type="term" value="F:acetate:proton symporter activity"/>
    <property type="evidence" value="ECO:0007669"/>
    <property type="project" value="TreeGrafter"/>
</dbReference>
<evidence type="ECO:0000256" key="1">
    <source>
        <dbReference type="ARBA" id="ARBA00004141"/>
    </source>
</evidence>
<dbReference type="PROSITE" id="PS01114">
    <property type="entry name" value="GPR1_FUN34_YAAH"/>
    <property type="match status" value="1"/>
</dbReference>
<comment type="similarity">
    <text evidence="2">Belongs to the acetate uptake transporter (AceTr) (TC 2.A.96) family.</text>
</comment>
<evidence type="ECO:0000256" key="2">
    <source>
        <dbReference type="ARBA" id="ARBA00005587"/>
    </source>
</evidence>
<evidence type="ECO:0000313" key="6">
    <source>
        <dbReference type="EMBL" id="OAZ58466.1"/>
    </source>
</evidence>
<keyword evidence="5" id="KW-0472">Membrane</keyword>
<evidence type="ECO:0000256" key="5">
    <source>
        <dbReference type="ARBA" id="ARBA00023136"/>
    </source>
</evidence>
<gene>
    <name evidence="6" type="ORF">SRCM100623_02992</name>
</gene>
<dbReference type="eggNOG" id="COG1584">
    <property type="taxonomic scope" value="Bacteria"/>
</dbReference>
<name>A0A1A0C772_ACEPA</name>
<dbReference type="Pfam" id="PF01184">
    <property type="entry name" value="Gpr1_Fun34_YaaH"/>
    <property type="match status" value="1"/>
</dbReference>
<protein>
    <submittedName>
        <fullName evidence="6">Succinate-acetate/proton symporter SatP</fullName>
    </submittedName>
</protein>
<dbReference type="NCBIfam" id="NF038013">
    <property type="entry name" value="AceTr_1"/>
    <property type="match status" value="1"/>
</dbReference>
<comment type="subcellular location">
    <subcellularLocation>
        <location evidence="1">Membrane</location>
        <topology evidence="1">Multi-pass membrane protein</topology>
    </subcellularLocation>
</comment>
<dbReference type="AlphaFoldDB" id="A0A1A0C772"/>
<dbReference type="OrthoDB" id="9787939at2"/>
<dbReference type="RefSeq" id="WP_035365771.1">
    <property type="nucleotide sequence ID" value="NZ_LYUD01000174.1"/>
</dbReference>
<dbReference type="GO" id="GO:0005886">
    <property type="term" value="C:plasma membrane"/>
    <property type="evidence" value="ECO:0007669"/>
    <property type="project" value="TreeGrafter"/>
</dbReference>
<evidence type="ECO:0000313" key="7">
    <source>
        <dbReference type="Proteomes" id="UP000093796"/>
    </source>
</evidence>